<evidence type="ECO:0000256" key="1">
    <source>
        <dbReference type="ARBA" id="ARBA00004604"/>
    </source>
</evidence>
<dbReference type="EnsemblMetazoa" id="ADIR011375-RA">
    <property type="protein sequence ID" value="ADIR011375-PA"/>
    <property type="gene ID" value="ADIR011375"/>
</dbReference>
<dbReference type="AlphaFoldDB" id="A0A182NUM7"/>
<dbReference type="PANTHER" id="PTHR21686">
    <property type="entry name" value="DEOXYNUCLEOTIDYLTRANSFERASE TERMINAL-INTERACTING PROTEIN 2"/>
    <property type="match status" value="1"/>
</dbReference>
<feature type="domain" description="Fcf2 pre-rRNA processing C-terminal" evidence="4">
    <location>
        <begin position="168"/>
        <end position="262"/>
    </location>
</feature>
<organism evidence="5 6">
    <name type="scientific">Anopheles dirus</name>
    <dbReference type="NCBI Taxonomy" id="7168"/>
    <lineage>
        <taxon>Eukaryota</taxon>
        <taxon>Metazoa</taxon>
        <taxon>Ecdysozoa</taxon>
        <taxon>Arthropoda</taxon>
        <taxon>Hexapoda</taxon>
        <taxon>Insecta</taxon>
        <taxon>Pterygota</taxon>
        <taxon>Neoptera</taxon>
        <taxon>Endopterygota</taxon>
        <taxon>Diptera</taxon>
        <taxon>Nematocera</taxon>
        <taxon>Culicoidea</taxon>
        <taxon>Culicidae</taxon>
        <taxon>Anophelinae</taxon>
        <taxon>Anopheles</taxon>
    </lineage>
</organism>
<reference evidence="5" key="2">
    <citation type="submission" date="2020-05" db="UniProtKB">
        <authorList>
            <consortium name="EnsemblMetazoa"/>
        </authorList>
    </citation>
    <scope>IDENTIFICATION</scope>
    <source>
        <strain evidence="5">WRAIR2</strain>
    </source>
</reference>
<dbReference type="Proteomes" id="UP000075884">
    <property type="component" value="Unassembled WGS sequence"/>
</dbReference>
<feature type="compositionally biased region" description="Acidic residues" evidence="3">
    <location>
        <begin position="56"/>
        <end position="66"/>
    </location>
</feature>
<dbReference type="GO" id="GO:0005730">
    <property type="term" value="C:nucleolus"/>
    <property type="evidence" value="ECO:0007669"/>
    <property type="project" value="UniProtKB-SubCell"/>
</dbReference>
<proteinExistence type="predicted"/>
<evidence type="ECO:0000313" key="6">
    <source>
        <dbReference type="Proteomes" id="UP000075884"/>
    </source>
</evidence>
<evidence type="ECO:0000313" key="5">
    <source>
        <dbReference type="EnsemblMetazoa" id="ADIR011375-PA"/>
    </source>
</evidence>
<evidence type="ECO:0000259" key="4">
    <source>
        <dbReference type="Pfam" id="PF08698"/>
    </source>
</evidence>
<feature type="region of interest" description="Disordered" evidence="3">
    <location>
        <begin position="35"/>
        <end position="76"/>
    </location>
</feature>
<accession>A0A182NUM7</accession>
<dbReference type="GO" id="GO:0003723">
    <property type="term" value="F:RNA binding"/>
    <property type="evidence" value="ECO:0007669"/>
    <property type="project" value="TreeGrafter"/>
</dbReference>
<dbReference type="STRING" id="7168.A0A182NUM7"/>
<evidence type="ECO:0000256" key="3">
    <source>
        <dbReference type="SAM" id="MobiDB-lite"/>
    </source>
</evidence>
<keyword evidence="6" id="KW-1185">Reference proteome</keyword>
<reference evidence="6" key="1">
    <citation type="submission" date="2013-03" db="EMBL/GenBank/DDBJ databases">
        <title>The Genome Sequence of Anopheles dirus WRAIR2.</title>
        <authorList>
            <consortium name="The Broad Institute Genomics Platform"/>
            <person name="Neafsey D.E."/>
            <person name="Walton C."/>
            <person name="Walker B."/>
            <person name="Young S.K."/>
            <person name="Zeng Q."/>
            <person name="Gargeya S."/>
            <person name="Fitzgerald M."/>
            <person name="Haas B."/>
            <person name="Abouelleil A."/>
            <person name="Allen A.W."/>
            <person name="Alvarado L."/>
            <person name="Arachchi H.M."/>
            <person name="Berlin A.M."/>
            <person name="Chapman S.B."/>
            <person name="Gainer-Dewar J."/>
            <person name="Goldberg J."/>
            <person name="Griggs A."/>
            <person name="Gujja S."/>
            <person name="Hansen M."/>
            <person name="Howarth C."/>
            <person name="Imamovic A."/>
            <person name="Ireland A."/>
            <person name="Larimer J."/>
            <person name="McCowan C."/>
            <person name="Murphy C."/>
            <person name="Pearson M."/>
            <person name="Poon T.W."/>
            <person name="Priest M."/>
            <person name="Roberts A."/>
            <person name="Saif S."/>
            <person name="Shea T."/>
            <person name="Sisk P."/>
            <person name="Sykes S."/>
            <person name="Wortman J."/>
            <person name="Nusbaum C."/>
            <person name="Birren B."/>
        </authorList>
    </citation>
    <scope>NUCLEOTIDE SEQUENCE [LARGE SCALE GENOMIC DNA]</scope>
    <source>
        <strain evidence="6">WRAIR2</strain>
    </source>
</reference>
<dbReference type="InterPro" id="IPR039883">
    <property type="entry name" value="Fcf2/DNTTIP2"/>
</dbReference>
<comment type="subcellular location">
    <subcellularLocation>
        <location evidence="1">Nucleus</location>
        <location evidence="1">Nucleolus</location>
    </subcellularLocation>
</comment>
<dbReference type="Pfam" id="PF08698">
    <property type="entry name" value="Fcf2"/>
    <property type="match status" value="1"/>
</dbReference>
<sequence>MDLFVIDTTGDTAEASTSTSFAAFTKLPETYISAYDGADEPTIEEPKRAATSTHESDDDEDDDEDYAGLPPPSQSISEILNQATRKIPAATSQVASYSAATSQKPSMSEITKKIRKQLAGPMENLAQTNVEQEMSQAVLTPGIEKKEDIARLAMSDEAIRKLRRLERQKTKGKKWFHMSAPEVTPELQNELALLKMRSVLDPKQSFKRIEKRKQLPKYFEMGKVIDSPLDHFNERGVKKLKSKSLVDELLADAEFQKFNKRKYAESLERQKKKAYHKAVEKMKREKKRSKRK</sequence>
<evidence type="ECO:0000256" key="2">
    <source>
        <dbReference type="ARBA" id="ARBA00023242"/>
    </source>
</evidence>
<dbReference type="InterPro" id="IPR014810">
    <property type="entry name" value="Fcf2_C"/>
</dbReference>
<dbReference type="GO" id="GO:0006396">
    <property type="term" value="P:RNA processing"/>
    <property type="evidence" value="ECO:0007669"/>
    <property type="project" value="TreeGrafter"/>
</dbReference>
<name>A0A182NUM7_9DIPT</name>
<keyword evidence="2" id="KW-0539">Nucleus</keyword>
<feature type="region of interest" description="Disordered" evidence="3">
    <location>
        <begin position="267"/>
        <end position="292"/>
    </location>
</feature>
<dbReference type="PANTHER" id="PTHR21686:SF12">
    <property type="entry name" value="DEOXYNUCLEOTIDYLTRANSFERASE TERMINAL-INTERACTING PROTEIN 2"/>
    <property type="match status" value="1"/>
</dbReference>
<protein>
    <submittedName>
        <fullName evidence="5">Fcf2 domain-containing protein</fullName>
    </submittedName>
</protein>
<dbReference type="VEuPathDB" id="VectorBase:ADIR011375"/>